<dbReference type="Gene3D" id="3.40.50.720">
    <property type="entry name" value="NAD(P)-binding Rossmann-like Domain"/>
    <property type="match status" value="1"/>
</dbReference>
<name>A0ABW2AH75_9MICO</name>
<comment type="caution">
    <text evidence="3">The sequence shown here is derived from an EMBL/GenBank/DDBJ whole genome shotgun (WGS) entry which is preliminary data.</text>
</comment>
<dbReference type="SUPFAM" id="SSF51735">
    <property type="entry name" value="NAD(P)-binding Rossmann-fold domains"/>
    <property type="match status" value="1"/>
</dbReference>
<evidence type="ECO:0000259" key="1">
    <source>
        <dbReference type="Pfam" id="PF01370"/>
    </source>
</evidence>
<dbReference type="EMBL" id="JBHSWH010000001">
    <property type="protein sequence ID" value="MFC6705746.1"/>
    <property type="molecule type" value="Genomic_DNA"/>
</dbReference>
<dbReference type="InterPro" id="IPR050177">
    <property type="entry name" value="Lipid_A_modif_metabolic_enz"/>
</dbReference>
<dbReference type="Pfam" id="PF01370">
    <property type="entry name" value="Epimerase"/>
    <property type="match status" value="1"/>
</dbReference>
<dbReference type="Proteomes" id="UP001596298">
    <property type="component" value="Unassembled WGS sequence"/>
</dbReference>
<dbReference type="InterPro" id="IPR036291">
    <property type="entry name" value="NAD(P)-bd_dom_sf"/>
</dbReference>
<evidence type="ECO:0000313" key="3">
    <source>
        <dbReference type="EMBL" id="MFC6705746.1"/>
    </source>
</evidence>
<protein>
    <submittedName>
        <fullName evidence="3">NAD-dependent epimerase/dehydratase family protein</fullName>
    </submittedName>
</protein>
<accession>A0ABW2AH75</accession>
<proteinExistence type="predicted"/>
<sequence length="368" mass="40145">MKVVVTGAAGFLGWHTMARLHTLTDHQVVAVTRDNWHSLVGEVSQADAVIHVAGVNRATTDAEVMDGNEQLATDVAAAVRSSAHPVRIVYASSTQVGNGTPYAVGKQRAGEILASAAKESDAAYVDVRLPGVFGEHARPRYNTFVATFIDALLHGEEPSVNDNPVELLHAQDASAALIDGLTGQDALKRPHGHETSVPEVLSTLRSFHDVYSRGEIPELPTKFHIDLFNTYRAATFPDKYPFSLMVNADQRGELIETVRAHGSGGQSFVSYTKPGMTRGEHFHLSKIERFVVIKGNARISLRKVLTDQVIDFDVDGSKPAVIDMPTLWVHNITNTGTEDLITMFWADQLFNPAAPDTYWEPVRSVVSA</sequence>
<feature type="domain" description="Capsular polysaccharide assembling protein CapF C-terminal" evidence="2">
    <location>
        <begin position="247"/>
        <end position="358"/>
    </location>
</feature>
<keyword evidence="4" id="KW-1185">Reference proteome</keyword>
<evidence type="ECO:0000313" key="4">
    <source>
        <dbReference type="Proteomes" id="UP001596298"/>
    </source>
</evidence>
<reference evidence="4" key="1">
    <citation type="journal article" date="2019" name="Int. J. Syst. Evol. Microbiol.">
        <title>The Global Catalogue of Microorganisms (GCM) 10K type strain sequencing project: providing services to taxonomists for standard genome sequencing and annotation.</title>
        <authorList>
            <consortium name="The Broad Institute Genomics Platform"/>
            <consortium name="The Broad Institute Genome Sequencing Center for Infectious Disease"/>
            <person name="Wu L."/>
            <person name="Ma J."/>
        </authorList>
    </citation>
    <scope>NUCLEOTIDE SEQUENCE [LARGE SCALE GENOMIC DNA]</scope>
    <source>
        <strain evidence="4">CCUG 58127</strain>
    </source>
</reference>
<dbReference type="CDD" id="cd07007">
    <property type="entry name" value="cupin_CapF-like_C"/>
    <property type="match status" value="1"/>
</dbReference>
<dbReference type="InterPro" id="IPR029303">
    <property type="entry name" value="CapF_C"/>
</dbReference>
<dbReference type="Gene3D" id="2.60.120.10">
    <property type="entry name" value="Jelly Rolls"/>
    <property type="match status" value="1"/>
</dbReference>
<feature type="domain" description="NAD-dependent epimerase/dehydratase" evidence="1">
    <location>
        <begin position="3"/>
        <end position="177"/>
    </location>
</feature>
<dbReference type="InterPro" id="IPR001509">
    <property type="entry name" value="Epimerase_deHydtase"/>
</dbReference>
<dbReference type="InterPro" id="IPR014710">
    <property type="entry name" value="RmlC-like_jellyroll"/>
</dbReference>
<dbReference type="PANTHER" id="PTHR43245">
    <property type="entry name" value="BIFUNCTIONAL POLYMYXIN RESISTANCE PROTEIN ARNA"/>
    <property type="match status" value="1"/>
</dbReference>
<organism evidence="3 4">
    <name type="scientific">Flexivirga alba</name>
    <dbReference type="NCBI Taxonomy" id="702742"/>
    <lineage>
        <taxon>Bacteria</taxon>
        <taxon>Bacillati</taxon>
        <taxon>Actinomycetota</taxon>
        <taxon>Actinomycetes</taxon>
        <taxon>Micrococcales</taxon>
        <taxon>Dermacoccaceae</taxon>
        <taxon>Flexivirga</taxon>
    </lineage>
</organism>
<gene>
    <name evidence="3" type="ORF">ACFQDH_10825</name>
</gene>
<dbReference type="SUPFAM" id="SSF51182">
    <property type="entry name" value="RmlC-like cupins"/>
    <property type="match status" value="1"/>
</dbReference>
<dbReference type="Pfam" id="PF14667">
    <property type="entry name" value="Polysacc_synt_C"/>
    <property type="match status" value="1"/>
</dbReference>
<evidence type="ECO:0000259" key="2">
    <source>
        <dbReference type="Pfam" id="PF14667"/>
    </source>
</evidence>
<dbReference type="RefSeq" id="WP_382401158.1">
    <property type="nucleotide sequence ID" value="NZ_JBHSWH010000001.1"/>
</dbReference>
<dbReference type="InterPro" id="IPR011051">
    <property type="entry name" value="RmlC_Cupin_sf"/>
</dbReference>